<dbReference type="SUPFAM" id="SSF50156">
    <property type="entry name" value="PDZ domain-like"/>
    <property type="match status" value="1"/>
</dbReference>
<sequence length="274" mass="27534">MILSRMKLPFATPAPGGLSWPLVVSVALGLLLVVQAGRLVWVFAGPAAAQPGAAAPAAAPAVDLEIFQRIDAFFRSGAASTLAEPGSGDAAQLRLFGVRAGGADGGSAIIGLPDGTQRSVIVGEEVLPGLVLQAVDAEGATLSRGGSLSRLLFSDAPAPAPAPAQTTAQVVSPTPAASADPVVDPAALAAQAGLRPRLRGARIDGFVVQTRGDGAAVRAAGLQSGDVILAVNGVELNGVRQVAQLRQQLADAASAEIRFERGGAVRTVTVRTRP</sequence>
<name>A0ABV6R2A8_9CAUL</name>
<gene>
    <name evidence="10" type="ORF">ACFFGE_07650</name>
</gene>
<dbReference type="Pfam" id="PF11356">
    <property type="entry name" value="T2SSC"/>
    <property type="match status" value="1"/>
</dbReference>
<keyword evidence="7" id="KW-1133">Transmembrane helix</keyword>
<dbReference type="PROSITE" id="PS50106">
    <property type="entry name" value="PDZ"/>
    <property type="match status" value="1"/>
</dbReference>
<dbReference type="InterPro" id="IPR001478">
    <property type="entry name" value="PDZ"/>
</dbReference>
<dbReference type="Proteomes" id="UP001589906">
    <property type="component" value="Unassembled WGS sequence"/>
</dbReference>
<dbReference type="InterPro" id="IPR024961">
    <property type="entry name" value="T2SS_GspC_N"/>
</dbReference>
<keyword evidence="11" id="KW-1185">Reference proteome</keyword>
<comment type="caution">
    <text evidence="10">The sequence shown here is derived from an EMBL/GenBank/DDBJ whole genome shotgun (WGS) entry which is preliminary data.</text>
</comment>
<keyword evidence="3" id="KW-1003">Cell membrane</keyword>
<dbReference type="Gene3D" id="2.30.42.10">
    <property type="match status" value="1"/>
</dbReference>
<evidence type="ECO:0000256" key="8">
    <source>
        <dbReference type="ARBA" id="ARBA00023136"/>
    </source>
</evidence>
<evidence type="ECO:0000256" key="3">
    <source>
        <dbReference type="ARBA" id="ARBA00022475"/>
    </source>
</evidence>
<dbReference type="EMBL" id="JBHLSW010000005">
    <property type="protein sequence ID" value="MFC0633752.1"/>
    <property type="molecule type" value="Genomic_DNA"/>
</dbReference>
<evidence type="ECO:0000313" key="10">
    <source>
        <dbReference type="EMBL" id="MFC0633752.1"/>
    </source>
</evidence>
<evidence type="ECO:0000256" key="1">
    <source>
        <dbReference type="ARBA" id="ARBA00004533"/>
    </source>
</evidence>
<evidence type="ECO:0000256" key="6">
    <source>
        <dbReference type="ARBA" id="ARBA00022927"/>
    </source>
</evidence>
<keyword evidence="4" id="KW-0997">Cell inner membrane</keyword>
<accession>A0ABV6R2A8</accession>
<evidence type="ECO:0000256" key="7">
    <source>
        <dbReference type="ARBA" id="ARBA00022989"/>
    </source>
</evidence>
<dbReference type="Pfam" id="PF00595">
    <property type="entry name" value="PDZ"/>
    <property type="match status" value="1"/>
</dbReference>
<dbReference type="Gene3D" id="2.30.30.830">
    <property type="match status" value="1"/>
</dbReference>
<evidence type="ECO:0000256" key="2">
    <source>
        <dbReference type="ARBA" id="ARBA00022448"/>
    </source>
</evidence>
<reference evidence="10 11" key="1">
    <citation type="submission" date="2024-09" db="EMBL/GenBank/DDBJ databases">
        <authorList>
            <person name="Sun Q."/>
            <person name="Mori K."/>
        </authorList>
    </citation>
    <scope>NUCLEOTIDE SEQUENCE [LARGE SCALE GENOMIC DNA]</scope>
    <source>
        <strain evidence="10 11">NCAIM B.02621</strain>
    </source>
</reference>
<keyword evidence="5" id="KW-0812">Transmembrane</keyword>
<protein>
    <submittedName>
        <fullName evidence="10">Type II secretion system protein N</fullName>
    </submittedName>
</protein>
<evidence type="ECO:0000259" key="9">
    <source>
        <dbReference type="PROSITE" id="PS50106"/>
    </source>
</evidence>
<evidence type="ECO:0000256" key="5">
    <source>
        <dbReference type="ARBA" id="ARBA00022692"/>
    </source>
</evidence>
<proteinExistence type="predicted"/>
<dbReference type="InterPro" id="IPR036034">
    <property type="entry name" value="PDZ_sf"/>
</dbReference>
<comment type="subcellular location">
    <subcellularLocation>
        <location evidence="1">Cell inner membrane</location>
    </subcellularLocation>
</comment>
<evidence type="ECO:0000256" key="4">
    <source>
        <dbReference type="ARBA" id="ARBA00022519"/>
    </source>
</evidence>
<dbReference type="RefSeq" id="WP_376835930.1">
    <property type="nucleotide sequence ID" value="NZ_JBHLSW010000005.1"/>
</dbReference>
<evidence type="ECO:0000313" key="11">
    <source>
        <dbReference type="Proteomes" id="UP001589906"/>
    </source>
</evidence>
<feature type="domain" description="PDZ" evidence="9">
    <location>
        <begin position="200"/>
        <end position="239"/>
    </location>
</feature>
<keyword evidence="6" id="KW-0653">Protein transport</keyword>
<keyword evidence="2" id="KW-0813">Transport</keyword>
<organism evidence="10 11">
    <name type="scientific">Brevundimonas balnearis</name>
    <dbReference type="NCBI Taxonomy" id="1572858"/>
    <lineage>
        <taxon>Bacteria</taxon>
        <taxon>Pseudomonadati</taxon>
        <taxon>Pseudomonadota</taxon>
        <taxon>Alphaproteobacteria</taxon>
        <taxon>Caulobacterales</taxon>
        <taxon>Caulobacteraceae</taxon>
        <taxon>Brevundimonas</taxon>
    </lineage>
</organism>
<keyword evidence="8" id="KW-0472">Membrane</keyword>